<dbReference type="AlphaFoldDB" id="A0A0A9BM45"/>
<dbReference type="PANTHER" id="PTHR36141:SF6">
    <property type="entry name" value="SERINE PROTEASE"/>
    <property type="match status" value="1"/>
</dbReference>
<evidence type="ECO:0000313" key="1">
    <source>
        <dbReference type="EMBL" id="JAD65024.1"/>
    </source>
</evidence>
<reference evidence="1" key="1">
    <citation type="submission" date="2014-09" db="EMBL/GenBank/DDBJ databases">
        <authorList>
            <person name="Magalhaes I.L.F."/>
            <person name="Oliveira U."/>
            <person name="Santos F.R."/>
            <person name="Vidigal T.H.D.A."/>
            <person name="Brescovit A.D."/>
            <person name="Santos A.J."/>
        </authorList>
    </citation>
    <scope>NUCLEOTIDE SEQUENCE</scope>
    <source>
        <tissue evidence="1">Shoot tissue taken approximately 20 cm above the soil surface</tissue>
    </source>
</reference>
<organism evidence="1">
    <name type="scientific">Arundo donax</name>
    <name type="common">Giant reed</name>
    <name type="synonym">Donax arundinaceus</name>
    <dbReference type="NCBI Taxonomy" id="35708"/>
    <lineage>
        <taxon>Eukaryota</taxon>
        <taxon>Viridiplantae</taxon>
        <taxon>Streptophyta</taxon>
        <taxon>Embryophyta</taxon>
        <taxon>Tracheophyta</taxon>
        <taxon>Spermatophyta</taxon>
        <taxon>Magnoliopsida</taxon>
        <taxon>Liliopsida</taxon>
        <taxon>Poales</taxon>
        <taxon>Poaceae</taxon>
        <taxon>PACMAD clade</taxon>
        <taxon>Arundinoideae</taxon>
        <taxon>Arundineae</taxon>
        <taxon>Arundo</taxon>
    </lineage>
</organism>
<name>A0A0A9BM45_ARUDO</name>
<dbReference type="EMBL" id="GBRH01232871">
    <property type="protein sequence ID" value="JAD65024.1"/>
    <property type="molecule type" value="Transcribed_RNA"/>
</dbReference>
<dbReference type="PANTHER" id="PTHR36141">
    <property type="entry name" value="OS08G0148500 PROTEIN"/>
    <property type="match status" value="1"/>
</dbReference>
<protein>
    <submittedName>
        <fullName evidence="1">Uncharacterized protein</fullName>
    </submittedName>
</protein>
<proteinExistence type="predicted"/>
<dbReference type="InterPro" id="IPR009003">
    <property type="entry name" value="Peptidase_S1_PA"/>
</dbReference>
<dbReference type="SUPFAM" id="SSF50494">
    <property type="entry name" value="Trypsin-like serine proteases"/>
    <property type="match status" value="1"/>
</dbReference>
<sequence>MATPPPNDFSNHLAKWVYKESLASIVLVKLQPKDTAEIRDAVNQLDPLPENEPKEVHEQNVIRRNRDCEEVRCSTWFVIRATENHLDMLTCTHSLDHVFNSASPISAKRIGELFEVSVICDHCESKFHDKKHKERRWTTAVVTEVDCRKDLMLLRVEIGPLRKNCKDAHHPLRLAQSFPPPLETIVMSLWPPFKPQTACVGETSHHSREFFEVFIDDPEAYTMKLFEASILADKRSLGAPMLNGAYEVVGALHGGSMTNLCYFISIDDIRNALRQWGVIG</sequence>
<reference evidence="1" key="2">
    <citation type="journal article" date="2015" name="Data Brief">
        <title>Shoot transcriptome of the giant reed, Arundo donax.</title>
        <authorList>
            <person name="Barrero R.A."/>
            <person name="Guerrero F.D."/>
            <person name="Moolhuijzen P."/>
            <person name="Goolsby J.A."/>
            <person name="Tidwell J."/>
            <person name="Bellgard S.E."/>
            <person name="Bellgard M.I."/>
        </authorList>
    </citation>
    <scope>NUCLEOTIDE SEQUENCE</scope>
    <source>
        <tissue evidence="1">Shoot tissue taken approximately 20 cm above the soil surface</tissue>
    </source>
</reference>
<accession>A0A0A9BM45</accession>